<evidence type="ECO:0000256" key="2">
    <source>
        <dbReference type="ARBA" id="ARBA00022475"/>
    </source>
</evidence>
<comment type="caution">
    <text evidence="6">The sequence shown here is derived from an EMBL/GenBank/DDBJ whole genome shotgun (WGS) entry which is preliminary data.</text>
</comment>
<comment type="subcellular location">
    <subcellularLocation>
        <location evidence="1">Cell membrane</location>
        <topology evidence="1">Multi-pass membrane protein</topology>
    </subcellularLocation>
</comment>
<dbReference type="Pfam" id="PF01899">
    <property type="entry name" value="MNHE"/>
    <property type="match status" value="1"/>
</dbReference>
<protein>
    <submittedName>
        <fullName evidence="6">Cation:proton antiporter</fullName>
    </submittedName>
    <submittedName>
        <fullName evidence="7">Na(+)/H(+) antiporter subunit E1</fullName>
    </submittedName>
</protein>
<evidence type="ECO:0000313" key="8">
    <source>
        <dbReference type="Proteomes" id="UP000217528"/>
    </source>
</evidence>
<dbReference type="RefSeq" id="WP_095607862.1">
    <property type="nucleotide sequence ID" value="NZ_CAUHCB010000018.1"/>
</dbReference>
<dbReference type="Proteomes" id="UP000217528">
    <property type="component" value="Unassembled WGS sequence"/>
</dbReference>
<proteinExistence type="predicted"/>
<evidence type="ECO:0000256" key="3">
    <source>
        <dbReference type="ARBA" id="ARBA00022692"/>
    </source>
</evidence>
<reference evidence="6 8" key="2">
    <citation type="journal article" date="2017" name="BMC Genomics">
        <title>Genomic analysis of methanogenic archaea reveals a shift towards energy conservation.</title>
        <authorList>
            <person name="Gilmore S.P."/>
            <person name="Henske J.K."/>
            <person name="Sexton J.A."/>
            <person name="Solomon K.V."/>
            <person name="Seppala S."/>
            <person name="Yoo J.I."/>
            <person name="Huyett L.M."/>
            <person name="Pressman A."/>
            <person name="Cogan J.Z."/>
            <person name="Kivenson V."/>
            <person name="Peng X."/>
            <person name="Tan Y."/>
            <person name="Valentine D.L."/>
            <person name="O'Malley M.A."/>
        </authorList>
    </citation>
    <scope>NUCLEOTIDE SEQUENCE [LARGE SCALE GENOMIC DNA]</scope>
    <source>
        <strain evidence="6 8">1R-7</strain>
    </source>
</reference>
<dbReference type="PANTHER" id="PTHR34584:SF1">
    <property type="entry name" value="NA(+)_H(+) ANTIPORTER SUBUNIT E1"/>
    <property type="match status" value="1"/>
</dbReference>
<reference evidence="7 9" key="1">
    <citation type="submission" date="2016-04" db="EMBL/GenBank/DDBJ databases">
        <title>Genome sequence of Methanosphaera cuniculi DSM 4103.</title>
        <authorList>
            <person name="Poehlein A."/>
            <person name="Seedorf H."/>
            <person name="Daniel R."/>
        </authorList>
    </citation>
    <scope>NUCLEOTIDE SEQUENCE [LARGE SCALE GENOMIC DNA]</scope>
    <source>
        <strain evidence="7 9">DSM 4103</strain>
    </source>
</reference>
<evidence type="ECO:0000256" key="1">
    <source>
        <dbReference type="ARBA" id="ARBA00004651"/>
    </source>
</evidence>
<keyword evidence="2" id="KW-1003">Cell membrane</keyword>
<evidence type="ECO:0000313" key="9">
    <source>
        <dbReference type="Proteomes" id="UP000246004"/>
    </source>
</evidence>
<name>A0A2A2HFJ0_9EURY</name>
<accession>A0A2A2HFJ0</accession>
<dbReference type="NCBIfam" id="NF004922">
    <property type="entry name" value="PRK06279.1"/>
    <property type="match status" value="1"/>
</dbReference>
<dbReference type="AlphaFoldDB" id="A0A2A2HFJ0"/>
<dbReference type="PANTHER" id="PTHR34584">
    <property type="entry name" value="NA(+)/H(+) ANTIPORTER SUBUNIT E1"/>
    <property type="match status" value="1"/>
</dbReference>
<keyword evidence="5" id="KW-0472">Membrane</keyword>
<keyword evidence="4" id="KW-1133">Transmembrane helix</keyword>
<dbReference type="EMBL" id="LMVN01000001">
    <property type="protein sequence ID" value="PAV08212.1"/>
    <property type="molecule type" value="Genomic_DNA"/>
</dbReference>
<evidence type="ECO:0000313" key="7">
    <source>
        <dbReference type="EMBL" id="PWL08298.1"/>
    </source>
</evidence>
<sequence>MFLTRIFYGIEFFVVLVVEIIKAVFDTAACSLKGDVDPVVVEIRPDLKRPVSLAILSNTITLTPGTITVDMDQDERVLTVSAITPRATEAIIPLEPYIKKMLE</sequence>
<dbReference type="InterPro" id="IPR002758">
    <property type="entry name" value="Cation_antiport_E"/>
</dbReference>
<organism evidence="6 8">
    <name type="scientific">Methanosphaera cuniculi</name>
    <dbReference type="NCBI Taxonomy" id="1077256"/>
    <lineage>
        <taxon>Archaea</taxon>
        <taxon>Methanobacteriati</taxon>
        <taxon>Methanobacteriota</taxon>
        <taxon>Methanomada group</taxon>
        <taxon>Methanobacteria</taxon>
        <taxon>Methanobacteriales</taxon>
        <taxon>Methanobacteriaceae</taxon>
        <taxon>Methanosphaera</taxon>
    </lineage>
</organism>
<dbReference type="EMBL" id="LWMS01000020">
    <property type="protein sequence ID" value="PWL08298.1"/>
    <property type="molecule type" value="Genomic_DNA"/>
</dbReference>
<evidence type="ECO:0000256" key="4">
    <source>
        <dbReference type="ARBA" id="ARBA00022989"/>
    </source>
</evidence>
<evidence type="ECO:0000256" key="5">
    <source>
        <dbReference type="ARBA" id="ARBA00023136"/>
    </source>
</evidence>
<dbReference type="Proteomes" id="UP000246004">
    <property type="component" value="Unassembled WGS sequence"/>
</dbReference>
<evidence type="ECO:0000313" key="6">
    <source>
        <dbReference type="EMBL" id="PAV08212.1"/>
    </source>
</evidence>
<keyword evidence="8" id="KW-1185">Reference proteome</keyword>
<dbReference type="GO" id="GO:0005886">
    <property type="term" value="C:plasma membrane"/>
    <property type="evidence" value="ECO:0007669"/>
    <property type="project" value="UniProtKB-SubCell"/>
</dbReference>
<dbReference type="OrthoDB" id="85180at2157"/>
<keyword evidence="3" id="KW-0812">Transmembrane</keyword>
<dbReference type="GO" id="GO:0008324">
    <property type="term" value="F:monoatomic cation transmembrane transporter activity"/>
    <property type="evidence" value="ECO:0007669"/>
    <property type="project" value="InterPro"/>
</dbReference>
<gene>
    <name evidence="7" type="primary">mnhE1</name>
    <name evidence="6" type="ORF">ASJ82_03195</name>
    <name evidence="7" type="ORF">MSCUN_07340</name>
</gene>